<dbReference type="FunFam" id="3.40.50.1100:FF:000118">
    <property type="entry name" value="Related to CYS4-cystathionine beta-synthase"/>
    <property type="match status" value="1"/>
</dbReference>
<name>A0A377FSL6_9BACL</name>
<protein>
    <submittedName>
        <fullName evidence="8">O-acetylserine dependent cystathionine beta-synthase</fullName>
        <ecNumber evidence="8">4.2.1.-</ecNumber>
    </submittedName>
</protein>
<dbReference type="EMBL" id="UGGP01000001">
    <property type="protein sequence ID" value="STO07799.1"/>
    <property type="molecule type" value="Genomic_DNA"/>
</dbReference>
<evidence type="ECO:0000313" key="9">
    <source>
        <dbReference type="Proteomes" id="UP000254060"/>
    </source>
</evidence>
<feature type="domain" description="Tryptophan synthase beta chain-like PALP" evidence="7">
    <location>
        <begin position="8"/>
        <end position="286"/>
    </location>
</feature>
<dbReference type="OrthoDB" id="9808024at2"/>
<evidence type="ECO:0000313" key="8">
    <source>
        <dbReference type="EMBL" id="STO07799.1"/>
    </source>
</evidence>
<dbReference type="InterPro" id="IPR036052">
    <property type="entry name" value="TrpB-like_PALP_sf"/>
</dbReference>
<dbReference type="EC" id="4.2.1.-" evidence="8"/>
<comment type="cofactor">
    <cofactor evidence="1">
        <name>pyridoxal 5'-phosphate</name>
        <dbReference type="ChEBI" id="CHEBI:597326"/>
    </cofactor>
</comment>
<dbReference type="AlphaFoldDB" id="A0A377FSL6"/>
<keyword evidence="5" id="KW-0663">Pyridoxal phosphate</keyword>
<dbReference type="GO" id="GO:0016829">
    <property type="term" value="F:lyase activity"/>
    <property type="evidence" value="ECO:0007669"/>
    <property type="project" value="UniProtKB-KW"/>
</dbReference>
<organism evidence="8 9">
    <name type="scientific">Exiguobacterium aurantiacum</name>
    <dbReference type="NCBI Taxonomy" id="33987"/>
    <lineage>
        <taxon>Bacteria</taxon>
        <taxon>Bacillati</taxon>
        <taxon>Bacillota</taxon>
        <taxon>Bacilli</taxon>
        <taxon>Bacillales</taxon>
        <taxon>Bacillales Family XII. Incertae Sedis</taxon>
        <taxon>Exiguobacterium</taxon>
    </lineage>
</organism>
<dbReference type="InterPro" id="IPR001926">
    <property type="entry name" value="TrpB-like_PALP"/>
</dbReference>
<evidence type="ECO:0000256" key="3">
    <source>
        <dbReference type="ARBA" id="ARBA00022605"/>
    </source>
</evidence>
<dbReference type="PROSITE" id="PS00901">
    <property type="entry name" value="CYS_SYNTHASE"/>
    <property type="match status" value="1"/>
</dbReference>
<evidence type="ECO:0000256" key="1">
    <source>
        <dbReference type="ARBA" id="ARBA00001933"/>
    </source>
</evidence>
<dbReference type="PANTHER" id="PTHR10314">
    <property type="entry name" value="CYSTATHIONINE BETA-SYNTHASE"/>
    <property type="match status" value="1"/>
</dbReference>
<dbReference type="RefSeq" id="WP_029334742.1">
    <property type="nucleotide sequence ID" value="NZ_UGGP01000001.1"/>
</dbReference>
<dbReference type="InterPro" id="IPR050214">
    <property type="entry name" value="Cys_Synth/Cystath_Beta-Synth"/>
</dbReference>
<dbReference type="STRING" id="1397694.GCA_000702585_01662"/>
<sequence length="312" mass="33583">MIVRDVYELVGHTPLIELTTLPIPKGVKVFGKMEMRNPGGSVKDRLGLQLIERAIERGQLKRGGMVVEPTAGNTGIGLALACQKFGINLMTVTPEKFSQEKQALMRLLGATVINTPTELGMKGAIERAKALALEHDAYLPEQFSNPDNPDAYVETLALELLHDIPHIDVFIAGAGSGGTFTGVAKTIRPNGTKTIVVEPEGSILNGGALGPHKTEGIGVESWPVFLDETYVDGIYTITDEEAFYYVAHMAKREGLLIGSSSGAAIAACVKEANQMTDGVIVTILPDSVERYLSQGIVEEAEHAYKNSTHSRR</sequence>
<keyword evidence="8" id="KW-0456">Lyase</keyword>
<evidence type="ECO:0000256" key="6">
    <source>
        <dbReference type="ARBA" id="ARBA00023192"/>
    </source>
</evidence>
<reference evidence="8 9" key="1">
    <citation type="submission" date="2018-06" db="EMBL/GenBank/DDBJ databases">
        <authorList>
            <consortium name="Pathogen Informatics"/>
            <person name="Doyle S."/>
        </authorList>
    </citation>
    <scope>NUCLEOTIDE SEQUENCE [LARGE SCALE GENOMIC DNA]</scope>
    <source>
        <strain evidence="8 9">NCTC13163</strain>
    </source>
</reference>
<accession>A0A377FSL6</accession>
<dbReference type="Gene3D" id="3.40.50.1100">
    <property type="match status" value="2"/>
</dbReference>
<dbReference type="GO" id="GO:0016765">
    <property type="term" value="F:transferase activity, transferring alkyl or aryl (other than methyl) groups"/>
    <property type="evidence" value="ECO:0007669"/>
    <property type="project" value="UniProtKB-ARBA"/>
</dbReference>
<keyword evidence="4" id="KW-0808">Transferase</keyword>
<evidence type="ECO:0000256" key="5">
    <source>
        <dbReference type="ARBA" id="ARBA00022898"/>
    </source>
</evidence>
<evidence type="ECO:0000259" key="7">
    <source>
        <dbReference type="Pfam" id="PF00291"/>
    </source>
</evidence>
<evidence type="ECO:0000256" key="2">
    <source>
        <dbReference type="ARBA" id="ARBA00007103"/>
    </source>
</evidence>
<comment type="similarity">
    <text evidence="2">Belongs to the cysteine synthase/cystathionine beta-synthase family.</text>
</comment>
<keyword evidence="3" id="KW-0028">Amino-acid biosynthesis</keyword>
<keyword evidence="6" id="KW-0198">Cysteine biosynthesis</keyword>
<dbReference type="InterPro" id="IPR001216">
    <property type="entry name" value="P-phosphate_BS"/>
</dbReference>
<evidence type="ECO:0000256" key="4">
    <source>
        <dbReference type="ARBA" id="ARBA00022679"/>
    </source>
</evidence>
<proteinExistence type="inferred from homology"/>
<dbReference type="Proteomes" id="UP000254060">
    <property type="component" value="Unassembled WGS sequence"/>
</dbReference>
<dbReference type="CDD" id="cd01561">
    <property type="entry name" value="CBS_like"/>
    <property type="match status" value="1"/>
</dbReference>
<dbReference type="Pfam" id="PF00291">
    <property type="entry name" value="PALP"/>
    <property type="match status" value="1"/>
</dbReference>
<dbReference type="FunFam" id="3.40.50.1100:FF:000016">
    <property type="entry name" value="Cysteine synthase A"/>
    <property type="match status" value="1"/>
</dbReference>
<dbReference type="SUPFAM" id="SSF53686">
    <property type="entry name" value="Tryptophan synthase beta subunit-like PLP-dependent enzymes"/>
    <property type="match status" value="1"/>
</dbReference>
<dbReference type="GO" id="GO:0006535">
    <property type="term" value="P:cysteine biosynthetic process from serine"/>
    <property type="evidence" value="ECO:0007669"/>
    <property type="project" value="InterPro"/>
</dbReference>
<gene>
    <name evidence="8" type="primary">mccA</name>
    <name evidence="8" type="ORF">NCTC13163_01157</name>
</gene>